<dbReference type="Proteomes" id="UP000324800">
    <property type="component" value="Unassembled WGS sequence"/>
</dbReference>
<reference evidence="1 2" key="1">
    <citation type="submission" date="2019-03" db="EMBL/GenBank/DDBJ databases">
        <title>Single cell metagenomics reveals metabolic interactions within the superorganism composed of flagellate Streblomastix strix and complex community of Bacteroidetes bacteria on its surface.</title>
        <authorList>
            <person name="Treitli S.C."/>
            <person name="Kolisko M."/>
            <person name="Husnik F."/>
            <person name="Keeling P."/>
            <person name="Hampl V."/>
        </authorList>
    </citation>
    <scope>NUCLEOTIDE SEQUENCE [LARGE SCALE GENOMIC DNA]</scope>
    <source>
        <strain evidence="1">ST1C</strain>
    </source>
</reference>
<gene>
    <name evidence="1" type="ORF">EZS28_044008</name>
</gene>
<dbReference type="InterPro" id="IPR043136">
    <property type="entry name" value="B30.2/SPRY_sf"/>
</dbReference>
<protein>
    <recommendedName>
        <fullName evidence="3">Galectin</fullName>
    </recommendedName>
</protein>
<evidence type="ECO:0008006" key="3">
    <source>
        <dbReference type="Google" id="ProtNLM"/>
    </source>
</evidence>
<proteinExistence type="predicted"/>
<sequence>MASVATLEAKEGIPIQIVVPYGQYTKNDKDFTYTAKMATNMIFPVSPAVTNNVYRCKFKINKIKGNQCFGFMRNGLTIPFNSGPNVSPFQGDNAFFYEDGSAFWNGVPTTGNKRMKDKDVIEIEVNLKAQPRTAHLFINEKQQPIFISNIPEEVQFFFFVANKNDSVTVISLKTMNEPTITNISGAKELRWF</sequence>
<organism evidence="1 2">
    <name type="scientific">Streblomastix strix</name>
    <dbReference type="NCBI Taxonomy" id="222440"/>
    <lineage>
        <taxon>Eukaryota</taxon>
        <taxon>Metamonada</taxon>
        <taxon>Preaxostyla</taxon>
        <taxon>Oxymonadida</taxon>
        <taxon>Streblomastigidae</taxon>
        <taxon>Streblomastix</taxon>
    </lineage>
</organism>
<dbReference type="Gene3D" id="2.60.120.920">
    <property type="match status" value="1"/>
</dbReference>
<evidence type="ECO:0000313" key="1">
    <source>
        <dbReference type="EMBL" id="KAA6360465.1"/>
    </source>
</evidence>
<comment type="caution">
    <text evidence="1">The sequence shown here is derived from an EMBL/GenBank/DDBJ whole genome shotgun (WGS) entry which is preliminary data.</text>
</comment>
<dbReference type="EMBL" id="SNRW01026903">
    <property type="protein sequence ID" value="KAA6360465.1"/>
    <property type="molecule type" value="Genomic_DNA"/>
</dbReference>
<accession>A0A5J4TT03</accession>
<evidence type="ECO:0000313" key="2">
    <source>
        <dbReference type="Proteomes" id="UP000324800"/>
    </source>
</evidence>
<dbReference type="AlphaFoldDB" id="A0A5J4TT03"/>
<name>A0A5J4TT03_9EUKA</name>